<dbReference type="eggNOG" id="COG0366">
    <property type="taxonomic scope" value="Bacteria"/>
</dbReference>
<evidence type="ECO:0000259" key="6">
    <source>
        <dbReference type="SMART" id="SM00642"/>
    </source>
</evidence>
<dbReference type="PANTHER" id="PTHR10357:SF184">
    <property type="entry name" value="OLIGO-1,6-GLUCOSIDASE 1"/>
    <property type="match status" value="1"/>
</dbReference>
<dbReference type="FunFam" id="3.20.20.80:FF:000064">
    <property type="entry name" value="Oligo-1,6-glucosidase"/>
    <property type="match status" value="2"/>
</dbReference>
<sequence>MTRTWWKEAVIYQVYPRSFRDSDGDGIGDLKGIEEKLDYLKELGVDVIWLGPVYKSPNDDYGYDVSDYYEIMDEFGSMEDWTSLCSEIHRRGMKIMMDIILNHTSDEHAWFQASKTPGNNPYRDYYYWREGDSEPNNWESFFGGSAWKYDEEARAYYLHLFSVKQPDLNWSHDVLRREMYSMMRFWLDKGVDAFRLDAVNLLVKPGEWQDAELAEPDHCLAPCGHLIANGEGIHDIFQEMNNEVFSRYPMFTVAEMAGVSAEEGLLYTDSTRKELDSIIYFEHMDVDNGPGGRWETIPFSLPAFKQIITRWQLMLQGKGWIGLYLNNHDQPRVVSRWGNDSRYRVESAKMFATCIHMLQGSPYIYQGEEIGMTNIRFDSIQDYRDVETLNYYRIECENKGRSHEVVMRDIYLKSRDNARTPMQWDDSVYAGFGTVQPWIDVNPNYKEVNVEKALADPDSVLHYYRELIRLRKRYDVIVYGDYSPLLEEHSEVFAYRRTLNDETLLVVTNFSEREQMVDLGEPTSEPSLLLANYPPAEEPLTALRLRPFEARIYLARNNIL</sequence>
<dbReference type="InterPro" id="IPR006047">
    <property type="entry name" value="GH13_cat_dom"/>
</dbReference>
<dbReference type="Gene3D" id="2.60.40.1180">
    <property type="entry name" value="Golgi alpha-mannosidase II"/>
    <property type="match status" value="1"/>
</dbReference>
<dbReference type="InterPro" id="IPR045857">
    <property type="entry name" value="O16G_dom_2"/>
</dbReference>
<dbReference type="GO" id="GO:0004574">
    <property type="term" value="F:oligo-1,6-glucosidase activity"/>
    <property type="evidence" value="ECO:0007669"/>
    <property type="project" value="UniProtKB-EC"/>
</dbReference>
<dbReference type="EMBL" id="CP009288">
    <property type="protein sequence ID" value="AIQ14711.1"/>
    <property type="molecule type" value="Genomic_DNA"/>
</dbReference>
<dbReference type="FunFam" id="3.90.400.10:FF:000002">
    <property type="entry name" value="Sucrose isomerase"/>
    <property type="match status" value="1"/>
</dbReference>
<proteinExistence type="inferred from homology"/>
<dbReference type="GO" id="GO:0009313">
    <property type="term" value="P:oligosaccharide catabolic process"/>
    <property type="evidence" value="ECO:0007669"/>
    <property type="project" value="TreeGrafter"/>
</dbReference>
<evidence type="ECO:0000256" key="1">
    <source>
        <dbReference type="ARBA" id="ARBA00008061"/>
    </source>
</evidence>
<evidence type="ECO:0000256" key="5">
    <source>
        <dbReference type="ARBA" id="ARBA00038939"/>
    </source>
</evidence>
<keyword evidence="3" id="KW-0326">Glycosidase</keyword>
<keyword evidence="2" id="KW-0378">Hydrolase</keyword>
<dbReference type="STRING" id="44251.PDUR_24630"/>
<organism evidence="7 8">
    <name type="scientific">Paenibacillus durus</name>
    <name type="common">Paenibacillus azotofixans</name>
    <dbReference type="NCBI Taxonomy" id="44251"/>
    <lineage>
        <taxon>Bacteria</taxon>
        <taxon>Bacillati</taxon>
        <taxon>Bacillota</taxon>
        <taxon>Bacilli</taxon>
        <taxon>Bacillales</taxon>
        <taxon>Paenibacillaceae</taxon>
        <taxon>Paenibacillus</taxon>
    </lineage>
</organism>
<evidence type="ECO:0000256" key="4">
    <source>
        <dbReference type="ARBA" id="ARBA00036217"/>
    </source>
</evidence>
<reference evidence="7 8" key="1">
    <citation type="submission" date="2014-08" db="EMBL/GenBank/DDBJ databases">
        <title>Comparative genomics of the Paenibacillus odorifer group.</title>
        <authorList>
            <person name="den Bakker H.C."/>
            <person name="Tsai Y.-C."/>
            <person name="Martin N."/>
            <person name="Korlach J."/>
            <person name="Wiedmann M."/>
        </authorList>
    </citation>
    <scope>NUCLEOTIDE SEQUENCE [LARGE SCALE GENOMIC DNA]</scope>
    <source>
        <strain evidence="7 8">DSM 1735</strain>
    </source>
</reference>
<dbReference type="NCBIfam" id="NF008183">
    <property type="entry name" value="PRK10933.1"/>
    <property type="match status" value="1"/>
</dbReference>
<dbReference type="GO" id="GO:0004556">
    <property type="term" value="F:alpha-amylase activity"/>
    <property type="evidence" value="ECO:0007669"/>
    <property type="project" value="TreeGrafter"/>
</dbReference>
<comment type="catalytic activity">
    <reaction evidence="4">
        <text>Hydrolysis of (1-&gt;6)-alpha-D-glucosidic linkages in some oligosaccharides produced from starch and glycogen by alpha-amylase, and in isomaltose.</text>
        <dbReference type="EC" id="3.2.1.10"/>
    </reaction>
</comment>
<dbReference type="InterPro" id="IPR017853">
    <property type="entry name" value="GH"/>
</dbReference>
<dbReference type="SMART" id="SM00642">
    <property type="entry name" value="Aamy"/>
    <property type="match status" value="1"/>
</dbReference>
<accession>A0A089HRQ3</accession>
<evidence type="ECO:0000256" key="2">
    <source>
        <dbReference type="ARBA" id="ARBA00022801"/>
    </source>
</evidence>
<dbReference type="Pfam" id="PF23915">
    <property type="entry name" value="SusG_C"/>
    <property type="match status" value="1"/>
</dbReference>
<dbReference type="Gene3D" id="3.90.400.10">
    <property type="entry name" value="Oligo-1,6-glucosidase, Domain 2"/>
    <property type="match status" value="1"/>
</dbReference>
<dbReference type="OrthoDB" id="9805159at2"/>
<evidence type="ECO:0000313" key="8">
    <source>
        <dbReference type="Proteomes" id="UP000029409"/>
    </source>
</evidence>
<dbReference type="Proteomes" id="UP000029409">
    <property type="component" value="Chromosome"/>
</dbReference>
<dbReference type="SUPFAM" id="SSF51011">
    <property type="entry name" value="Glycosyl hydrolase domain"/>
    <property type="match status" value="1"/>
</dbReference>
<dbReference type="RefSeq" id="WP_042208424.1">
    <property type="nucleotide sequence ID" value="NZ_CP009288.1"/>
</dbReference>
<evidence type="ECO:0000313" key="7">
    <source>
        <dbReference type="EMBL" id="AIQ14711.1"/>
    </source>
</evidence>
<dbReference type="FunFam" id="2.60.40.1180:FF:000007">
    <property type="entry name" value="Sucrose isomerase"/>
    <property type="match status" value="1"/>
</dbReference>
<feature type="domain" description="Glycosyl hydrolase family 13 catalytic" evidence="6">
    <location>
        <begin position="13"/>
        <end position="419"/>
    </location>
</feature>
<dbReference type="SUPFAM" id="SSF51445">
    <property type="entry name" value="(Trans)glycosidases"/>
    <property type="match status" value="1"/>
</dbReference>
<dbReference type="CDD" id="cd11333">
    <property type="entry name" value="AmyAc_SI_OligoGlu_DGase"/>
    <property type="match status" value="1"/>
</dbReference>
<dbReference type="InterPro" id="IPR056300">
    <property type="entry name" value="SusG-like_C"/>
</dbReference>
<gene>
    <name evidence="7" type="ORF">PDUR_24630</name>
</gene>
<comment type="similarity">
    <text evidence="1">Belongs to the glycosyl hydrolase 13 family.</text>
</comment>
<dbReference type="Gene3D" id="3.20.20.80">
    <property type="entry name" value="Glycosidases"/>
    <property type="match status" value="1"/>
</dbReference>
<dbReference type="KEGG" id="pdu:PDUR_24630"/>
<protein>
    <recommendedName>
        <fullName evidence="5">oligo-1,6-glucosidase</fullName>
        <ecNumber evidence="5">3.2.1.10</ecNumber>
    </recommendedName>
</protein>
<evidence type="ECO:0000256" key="3">
    <source>
        <dbReference type="ARBA" id="ARBA00023295"/>
    </source>
</evidence>
<dbReference type="InterPro" id="IPR013780">
    <property type="entry name" value="Glyco_hydro_b"/>
</dbReference>
<dbReference type="AlphaFoldDB" id="A0A089HRQ3"/>
<dbReference type="Pfam" id="PF00128">
    <property type="entry name" value="Alpha-amylase"/>
    <property type="match status" value="1"/>
</dbReference>
<dbReference type="EC" id="3.2.1.10" evidence="5"/>
<dbReference type="PANTHER" id="PTHR10357">
    <property type="entry name" value="ALPHA-AMYLASE FAMILY MEMBER"/>
    <property type="match status" value="1"/>
</dbReference>
<name>A0A089HRQ3_PAEDU</name>
<keyword evidence="8" id="KW-1185">Reference proteome</keyword>